<name>A0A2P9AX41_9HYPH</name>
<evidence type="ECO:0000313" key="3">
    <source>
        <dbReference type="Proteomes" id="UP000245698"/>
    </source>
</evidence>
<organism evidence="2 3">
    <name type="scientific">Mesorhizobium delmotii</name>
    <dbReference type="NCBI Taxonomy" id="1631247"/>
    <lineage>
        <taxon>Bacteria</taxon>
        <taxon>Pseudomonadati</taxon>
        <taxon>Pseudomonadota</taxon>
        <taxon>Alphaproteobacteria</taxon>
        <taxon>Hyphomicrobiales</taxon>
        <taxon>Phyllobacteriaceae</taxon>
        <taxon>Mesorhizobium</taxon>
    </lineage>
</organism>
<evidence type="ECO:0000313" key="2">
    <source>
        <dbReference type="EMBL" id="SJM35759.1"/>
    </source>
</evidence>
<feature type="region of interest" description="Disordered" evidence="1">
    <location>
        <begin position="1"/>
        <end position="21"/>
    </location>
</feature>
<gene>
    <name evidence="2" type="ORF">BQ8482_90134</name>
</gene>
<accession>A0A2P9AX41</accession>
<evidence type="ECO:0000256" key="1">
    <source>
        <dbReference type="SAM" id="MobiDB-lite"/>
    </source>
</evidence>
<dbReference type="AlphaFoldDB" id="A0A2P9AX41"/>
<dbReference type="Proteomes" id="UP000245698">
    <property type="component" value="Unassembled WGS sequence"/>
</dbReference>
<proteinExistence type="predicted"/>
<protein>
    <submittedName>
        <fullName evidence="2">Uncharacterized protein</fullName>
    </submittedName>
</protein>
<keyword evidence="3" id="KW-1185">Reference proteome</keyword>
<dbReference type="EMBL" id="FUIG01000103">
    <property type="protein sequence ID" value="SJM35759.1"/>
    <property type="molecule type" value="Genomic_DNA"/>
</dbReference>
<reference evidence="3" key="1">
    <citation type="submission" date="2016-12" db="EMBL/GenBank/DDBJ databases">
        <authorList>
            <person name="Brunel B."/>
        </authorList>
    </citation>
    <scope>NUCLEOTIDE SEQUENCE [LARGE SCALE GENOMIC DNA]</scope>
</reference>
<sequence>MGPAMEGAERPETRPKVNMPDRMVVKKSGFISLSEDSGPTQTNP</sequence>